<organism evidence="1 2">
    <name type="scientific">Peronospora matthiolae</name>
    <dbReference type="NCBI Taxonomy" id="2874970"/>
    <lineage>
        <taxon>Eukaryota</taxon>
        <taxon>Sar</taxon>
        <taxon>Stramenopiles</taxon>
        <taxon>Oomycota</taxon>
        <taxon>Peronosporomycetes</taxon>
        <taxon>Peronosporales</taxon>
        <taxon>Peronosporaceae</taxon>
        <taxon>Peronospora</taxon>
    </lineage>
</organism>
<evidence type="ECO:0000313" key="2">
    <source>
        <dbReference type="Proteomes" id="UP001162060"/>
    </source>
</evidence>
<protein>
    <submittedName>
        <fullName evidence="1">Uncharacterized protein</fullName>
    </submittedName>
</protein>
<name>A0AAV1TSU2_9STRA</name>
<proteinExistence type="predicted"/>
<dbReference type="Proteomes" id="UP001162060">
    <property type="component" value="Unassembled WGS sequence"/>
</dbReference>
<dbReference type="EMBL" id="CAKLBY020000078">
    <property type="protein sequence ID" value="CAK7924848.1"/>
    <property type="molecule type" value="Genomic_DNA"/>
</dbReference>
<comment type="caution">
    <text evidence="1">The sequence shown here is derived from an EMBL/GenBank/DDBJ whole genome shotgun (WGS) entry which is preliminary data.</text>
</comment>
<reference evidence="1" key="1">
    <citation type="submission" date="2024-01" db="EMBL/GenBank/DDBJ databases">
        <authorList>
            <person name="Webb A."/>
        </authorList>
    </citation>
    <scope>NUCLEOTIDE SEQUENCE</scope>
    <source>
        <strain evidence="1">Pm1</strain>
    </source>
</reference>
<evidence type="ECO:0000313" key="1">
    <source>
        <dbReference type="EMBL" id="CAK7924848.1"/>
    </source>
</evidence>
<gene>
    <name evidence="1" type="ORF">PM001_LOCUS9998</name>
</gene>
<sequence>MVSIGIFQKNNIEDRQTATDCQALRQSAAARGIVFYAHPFLHGLPWSDQDSIAYKHVLMALKKQPFRWCKGAGSALTQTVLKLEQAARRSPWQAGALSQTPYYLWAHGKETTGYKVWVCYRVGVRQLNTYFPGRQQDPSCRKLQCCQG</sequence>
<dbReference type="AlphaFoldDB" id="A0AAV1TSU2"/>
<accession>A0AAV1TSU2</accession>